<reference evidence="2 3" key="1">
    <citation type="submission" date="2024-07" db="EMBL/GenBank/DDBJ databases">
        <authorList>
            <person name="Akdeniz Z."/>
        </authorList>
    </citation>
    <scope>NUCLEOTIDE SEQUENCE [LARGE SCALE GENOMIC DNA]</scope>
</reference>
<keyword evidence="3" id="KW-1185">Reference proteome</keyword>
<comment type="caution">
    <text evidence="2">The sequence shown here is derived from an EMBL/GenBank/DDBJ whole genome shotgun (WGS) entry which is preliminary data.</text>
</comment>
<evidence type="ECO:0000256" key="1">
    <source>
        <dbReference type="SAM" id="Phobius"/>
    </source>
</evidence>
<organism evidence="2 3">
    <name type="scientific">Hexamita inflata</name>
    <dbReference type="NCBI Taxonomy" id="28002"/>
    <lineage>
        <taxon>Eukaryota</taxon>
        <taxon>Metamonada</taxon>
        <taxon>Diplomonadida</taxon>
        <taxon>Hexamitidae</taxon>
        <taxon>Hexamitinae</taxon>
        <taxon>Hexamita</taxon>
    </lineage>
</organism>
<evidence type="ECO:0000313" key="2">
    <source>
        <dbReference type="EMBL" id="CAL6000169.1"/>
    </source>
</evidence>
<gene>
    <name evidence="2" type="ORF">HINF_LOCUS16563</name>
</gene>
<dbReference type="EMBL" id="CAXDID020000041">
    <property type="protein sequence ID" value="CAL6000169.1"/>
    <property type="molecule type" value="Genomic_DNA"/>
</dbReference>
<evidence type="ECO:0000313" key="3">
    <source>
        <dbReference type="Proteomes" id="UP001642409"/>
    </source>
</evidence>
<accession>A0ABP1HSN2</accession>
<sequence length="201" mass="23542">MLMKIYNRQVLDLLEYIQNRAKKNGTGMRSDNQFLKIKVANQVKLARQLYMRISAGIFKILVRIACVPVFTYDYNLLQSPTFIIIFICHSRSGGAELYIYLLNVLLYTGTSQNITLFLRADFSKLLRFTKQQTFKNLQIPDQYRLKCRPVFLTKYRYNAHVYPLTTQLLAILGLNWVQMTGCFESGNIGVREPIFRFRKSQ</sequence>
<keyword evidence="1" id="KW-1133">Transmembrane helix</keyword>
<proteinExistence type="predicted"/>
<feature type="transmembrane region" description="Helical" evidence="1">
    <location>
        <begin position="49"/>
        <end position="70"/>
    </location>
</feature>
<protein>
    <submittedName>
        <fullName evidence="2">Hypothetical_protein</fullName>
    </submittedName>
</protein>
<name>A0ABP1HSN2_9EUKA</name>
<keyword evidence="1" id="KW-0472">Membrane</keyword>
<dbReference type="Proteomes" id="UP001642409">
    <property type="component" value="Unassembled WGS sequence"/>
</dbReference>
<keyword evidence="1" id="KW-0812">Transmembrane</keyword>